<feature type="region of interest" description="Disordered" evidence="1">
    <location>
        <begin position="122"/>
        <end position="165"/>
    </location>
</feature>
<dbReference type="Proteomes" id="UP000077266">
    <property type="component" value="Unassembled WGS sequence"/>
</dbReference>
<protein>
    <submittedName>
        <fullName evidence="3">Uncharacterized protein</fullName>
    </submittedName>
</protein>
<evidence type="ECO:0000313" key="3">
    <source>
        <dbReference type="EMBL" id="KZV87369.1"/>
    </source>
</evidence>
<feature type="transmembrane region" description="Helical" evidence="2">
    <location>
        <begin position="67"/>
        <end position="90"/>
    </location>
</feature>
<feature type="compositionally biased region" description="Polar residues" evidence="1">
    <location>
        <begin position="150"/>
        <end position="165"/>
    </location>
</feature>
<reference evidence="3 4" key="1">
    <citation type="journal article" date="2016" name="Mol. Biol. Evol.">
        <title>Comparative Genomics of Early-Diverging Mushroom-Forming Fungi Provides Insights into the Origins of Lignocellulose Decay Capabilities.</title>
        <authorList>
            <person name="Nagy L.G."/>
            <person name="Riley R."/>
            <person name="Tritt A."/>
            <person name="Adam C."/>
            <person name="Daum C."/>
            <person name="Floudas D."/>
            <person name="Sun H."/>
            <person name="Yadav J.S."/>
            <person name="Pangilinan J."/>
            <person name="Larsson K.H."/>
            <person name="Matsuura K."/>
            <person name="Barry K."/>
            <person name="Labutti K."/>
            <person name="Kuo R."/>
            <person name="Ohm R.A."/>
            <person name="Bhattacharya S.S."/>
            <person name="Shirouzu T."/>
            <person name="Yoshinaga Y."/>
            <person name="Martin F.M."/>
            <person name="Grigoriev I.V."/>
            <person name="Hibbett D.S."/>
        </authorList>
    </citation>
    <scope>NUCLEOTIDE SEQUENCE [LARGE SCALE GENOMIC DNA]</scope>
    <source>
        <strain evidence="3 4">HHB12029</strain>
    </source>
</reference>
<keyword evidence="4" id="KW-1185">Reference proteome</keyword>
<gene>
    <name evidence="3" type="ORF">EXIGLDRAFT_840061</name>
</gene>
<keyword evidence="2" id="KW-0812">Transmembrane</keyword>
<dbReference type="InParanoid" id="A0A166A090"/>
<evidence type="ECO:0000256" key="1">
    <source>
        <dbReference type="SAM" id="MobiDB-lite"/>
    </source>
</evidence>
<accession>A0A166A090</accession>
<dbReference type="EMBL" id="KV426128">
    <property type="protein sequence ID" value="KZV87369.1"/>
    <property type="molecule type" value="Genomic_DNA"/>
</dbReference>
<dbReference type="OrthoDB" id="3309737at2759"/>
<evidence type="ECO:0000256" key="2">
    <source>
        <dbReference type="SAM" id="Phobius"/>
    </source>
</evidence>
<proteinExistence type="predicted"/>
<keyword evidence="2" id="KW-1133">Transmembrane helix</keyword>
<keyword evidence="2" id="KW-0472">Membrane</keyword>
<name>A0A166A090_EXIGL</name>
<evidence type="ECO:0000313" key="4">
    <source>
        <dbReference type="Proteomes" id="UP000077266"/>
    </source>
</evidence>
<organism evidence="3 4">
    <name type="scientific">Exidia glandulosa HHB12029</name>
    <dbReference type="NCBI Taxonomy" id="1314781"/>
    <lineage>
        <taxon>Eukaryota</taxon>
        <taxon>Fungi</taxon>
        <taxon>Dikarya</taxon>
        <taxon>Basidiomycota</taxon>
        <taxon>Agaricomycotina</taxon>
        <taxon>Agaricomycetes</taxon>
        <taxon>Auriculariales</taxon>
        <taxon>Exidiaceae</taxon>
        <taxon>Exidia</taxon>
    </lineage>
</organism>
<dbReference type="AlphaFoldDB" id="A0A166A090"/>
<sequence length="227" mass="23701">MILPPPPSPAVPPAPPPSPIASIGRPRRAAALASLRTNGAAFGLLLFSRVVIAELNSWGWGIVLRGALYWAWCAALVLTGANLAFSAYALRRPPAPLPPLFSPSKVQPKTASPAQRMLSGISKATPRRSSFAPPAPSPLSTPARMPNYTLGASQQQQQPTPGMSASASFVLNSALASSTSSSTIANESPLAYRVAGRSASQIGRPVDSGLLRQLLDSSEDSMDTRHT</sequence>